<dbReference type="SUPFAM" id="SSF46894">
    <property type="entry name" value="C-terminal effector domain of the bipartite response regulators"/>
    <property type="match status" value="1"/>
</dbReference>
<dbReference type="RefSeq" id="WP_103113944.1">
    <property type="nucleotide sequence ID" value="NZ_PPFX01000001.1"/>
</dbReference>
<dbReference type="PANTHER" id="PTHR43214">
    <property type="entry name" value="TWO-COMPONENT RESPONSE REGULATOR"/>
    <property type="match status" value="1"/>
</dbReference>
<evidence type="ECO:0000256" key="1">
    <source>
        <dbReference type="ARBA" id="ARBA00022553"/>
    </source>
</evidence>
<keyword evidence="2 6" id="KW-0238">DNA-binding</keyword>
<feature type="modified residue" description="4-aspartylphosphate" evidence="3">
    <location>
        <position position="56"/>
    </location>
</feature>
<evidence type="ECO:0000256" key="3">
    <source>
        <dbReference type="PROSITE-ProRule" id="PRU00169"/>
    </source>
</evidence>
<dbReference type="SUPFAM" id="SSF52172">
    <property type="entry name" value="CheY-like"/>
    <property type="match status" value="1"/>
</dbReference>
<dbReference type="CDD" id="cd06170">
    <property type="entry name" value="LuxR_C_like"/>
    <property type="match status" value="1"/>
</dbReference>
<evidence type="ECO:0000259" key="4">
    <source>
        <dbReference type="PROSITE" id="PS50043"/>
    </source>
</evidence>
<dbReference type="SMART" id="SM00448">
    <property type="entry name" value="REC"/>
    <property type="match status" value="1"/>
</dbReference>
<evidence type="ECO:0000313" key="7">
    <source>
        <dbReference type="Proteomes" id="UP000236340"/>
    </source>
</evidence>
<feature type="domain" description="Response regulatory" evidence="5">
    <location>
        <begin position="5"/>
        <end position="121"/>
    </location>
</feature>
<sequence length="222" mass="24337">MSDVRILIVDDHVILREGIRLLLETQADFQVVGEAGNGVETIAMARKYGPDIILLDISMPKMDGLQAVGLLANACPQARVIVLSRYEKEAYACQALKNGAHGYLVKGAPSEELLEAIRAVARGRYYFSAAVQAAVVEGYVIHRPDHQPHPETTRLSERELDVLKLLVEGNSSVEIGEVLCISSKTVDKHRASIARKTGADNPVKMVQFALRTGILAPDYYDK</sequence>
<feature type="domain" description="HTH luxR-type" evidence="4">
    <location>
        <begin position="148"/>
        <end position="213"/>
    </location>
</feature>
<dbReference type="Pfam" id="PF00072">
    <property type="entry name" value="Response_reg"/>
    <property type="match status" value="1"/>
</dbReference>
<accession>A0A2K2HF49</accession>
<evidence type="ECO:0000256" key="2">
    <source>
        <dbReference type="ARBA" id="ARBA00023125"/>
    </source>
</evidence>
<dbReference type="InterPro" id="IPR039420">
    <property type="entry name" value="WalR-like"/>
</dbReference>
<evidence type="ECO:0000313" key="6">
    <source>
        <dbReference type="EMBL" id="PNU21831.1"/>
    </source>
</evidence>
<keyword evidence="1 3" id="KW-0597">Phosphoprotein</keyword>
<dbReference type="OrthoDB" id="9780312at2"/>
<dbReference type="AlphaFoldDB" id="A0A2K2HF49"/>
<gene>
    <name evidence="6" type="ORF">C2E25_00970</name>
</gene>
<dbReference type="Proteomes" id="UP000236340">
    <property type="component" value="Unassembled WGS sequence"/>
</dbReference>
<dbReference type="EMBL" id="PPFX01000001">
    <property type="protein sequence ID" value="PNU21831.1"/>
    <property type="molecule type" value="Genomic_DNA"/>
</dbReference>
<dbReference type="InterPro" id="IPR016032">
    <property type="entry name" value="Sig_transdc_resp-reg_C-effctor"/>
</dbReference>
<dbReference type="PANTHER" id="PTHR43214:SF43">
    <property type="entry name" value="TWO-COMPONENT RESPONSE REGULATOR"/>
    <property type="match status" value="1"/>
</dbReference>
<organism evidence="6 7">
    <name type="scientific">Geothermobacter hydrogeniphilus</name>
    <dbReference type="NCBI Taxonomy" id="1969733"/>
    <lineage>
        <taxon>Bacteria</taxon>
        <taxon>Pseudomonadati</taxon>
        <taxon>Thermodesulfobacteriota</taxon>
        <taxon>Desulfuromonadia</taxon>
        <taxon>Desulfuromonadales</taxon>
        <taxon>Geothermobacteraceae</taxon>
        <taxon>Geothermobacter</taxon>
    </lineage>
</organism>
<dbReference type="InterPro" id="IPR001789">
    <property type="entry name" value="Sig_transdc_resp-reg_receiver"/>
</dbReference>
<dbReference type="GO" id="GO:0003677">
    <property type="term" value="F:DNA binding"/>
    <property type="evidence" value="ECO:0007669"/>
    <property type="project" value="UniProtKB-KW"/>
</dbReference>
<dbReference type="Pfam" id="PF00196">
    <property type="entry name" value="GerE"/>
    <property type="match status" value="1"/>
</dbReference>
<reference evidence="6 7" key="1">
    <citation type="journal article" date="2018" name="Genome Announc.">
        <title>Genome Sequence of Geothermobacter sp. HR-1 Iron Reducer from the Loihi Seamount.</title>
        <authorList>
            <person name="Smith H."/>
            <person name="Abuyen K."/>
            <person name="Tremblay J."/>
            <person name="Savalia P."/>
            <person name="Perez-Rodriguez I."/>
            <person name="Emerson D."/>
            <person name="Tully B."/>
            <person name="Amend J."/>
        </authorList>
    </citation>
    <scope>NUCLEOTIDE SEQUENCE [LARGE SCALE GENOMIC DNA]</scope>
    <source>
        <strain evidence="6 7">HR-1</strain>
    </source>
</reference>
<dbReference type="CDD" id="cd17535">
    <property type="entry name" value="REC_NarL-like"/>
    <property type="match status" value="1"/>
</dbReference>
<proteinExistence type="predicted"/>
<dbReference type="InterPro" id="IPR000792">
    <property type="entry name" value="Tscrpt_reg_LuxR_C"/>
</dbReference>
<dbReference type="PROSITE" id="PS00622">
    <property type="entry name" value="HTH_LUXR_1"/>
    <property type="match status" value="1"/>
</dbReference>
<dbReference type="GO" id="GO:0000160">
    <property type="term" value="P:phosphorelay signal transduction system"/>
    <property type="evidence" value="ECO:0007669"/>
    <property type="project" value="InterPro"/>
</dbReference>
<dbReference type="PRINTS" id="PR00038">
    <property type="entry name" value="HTHLUXR"/>
</dbReference>
<comment type="caution">
    <text evidence="6">The sequence shown here is derived from an EMBL/GenBank/DDBJ whole genome shotgun (WGS) entry which is preliminary data.</text>
</comment>
<dbReference type="SMART" id="SM00421">
    <property type="entry name" value="HTH_LUXR"/>
    <property type="match status" value="1"/>
</dbReference>
<dbReference type="PROSITE" id="PS50110">
    <property type="entry name" value="RESPONSE_REGULATORY"/>
    <property type="match status" value="1"/>
</dbReference>
<dbReference type="InterPro" id="IPR011006">
    <property type="entry name" value="CheY-like_superfamily"/>
</dbReference>
<dbReference type="InterPro" id="IPR058245">
    <property type="entry name" value="NreC/VraR/RcsB-like_REC"/>
</dbReference>
<protein>
    <submittedName>
        <fullName evidence="6">DNA-binding response regulator</fullName>
    </submittedName>
</protein>
<name>A0A2K2HF49_9BACT</name>
<dbReference type="PROSITE" id="PS50043">
    <property type="entry name" value="HTH_LUXR_2"/>
    <property type="match status" value="1"/>
</dbReference>
<dbReference type="Gene3D" id="3.40.50.2300">
    <property type="match status" value="1"/>
</dbReference>
<evidence type="ECO:0000259" key="5">
    <source>
        <dbReference type="PROSITE" id="PS50110"/>
    </source>
</evidence>
<dbReference type="GO" id="GO:0006355">
    <property type="term" value="P:regulation of DNA-templated transcription"/>
    <property type="evidence" value="ECO:0007669"/>
    <property type="project" value="InterPro"/>
</dbReference>